<dbReference type="Pfam" id="PF04290">
    <property type="entry name" value="DctQ"/>
    <property type="match status" value="1"/>
</dbReference>
<accession>A0A2M8RZ56</accession>
<evidence type="ECO:0000256" key="5">
    <source>
        <dbReference type="ARBA" id="ARBA00022692"/>
    </source>
</evidence>
<gene>
    <name evidence="11" type="ORF">CVP04_00115</name>
</gene>
<feature type="transmembrane region" description="Helical" evidence="9">
    <location>
        <begin position="12"/>
        <end position="32"/>
    </location>
</feature>
<feature type="domain" description="Tripartite ATP-independent periplasmic transporters DctQ component" evidence="10">
    <location>
        <begin position="23"/>
        <end position="156"/>
    </location>
</feature>
<comment type="caution">
    <text evidence="11">The sequence shown here is derived from an EMBL/GenBank/DDBJ whole genome shotgun (WGS) entry which is preliminary data.</text>
</comment>
<organism evidence="11 12">
    <name type="scientific">Caviibacterium pharyngocola</name>
    <dbReference type="NCBI Taxonomy" id="28159"/>
    <lineage>
        <taxon>Bacteria</taxon>
        <taxon>Pseudomonadati</taxon>
        <taxon>Pseudomonadota</taxon>
        <taxon>Gammaproteobacteria</taxon>
        <taxon>Pasteurellales</taxon>
        <taxon>Pasteurellaceae</taxon>
        <taxon>Caviibacterium</taxon>
    </lineage>
</organism>
<dbReference type="AlphaFoldDB" id="A0A2M8RZ56"/>
<evidence type="ECO:0000256" key="8">
    <source>
        <dbReference type="ARBA" id="ARBA00038436"/>
    </source>
</evidence>
<evidence type="ECO:0000313" key="12">
    <source>
        <dbReference type="Proteomes" id="UP000230282"/>
    </source>
</evidence>
<evidence type="ECO:0000256" key="7">
    <source>
        <dbReference type="ARBA" id="ARBA00023136"/>
    </source>
</evidence>
<dbReference type="InterPro" id="IPR055348">
    <property type="entry name" value="DctQ"/>
</dbReference>
<evidence type="ECO:0000256" key="6">
    <source>
        <dbReference type="ARBA" id="ARBA00022989"/>
    </source>
</evidence>
<dbReference type="GO" id="GO:0022857">
    <property type="term" value="F:transmembrane transporter activity"/>
    <property type="evidence" value="ECO:0007669"/>
    <property type="project" value="UniProtKB-UniRule"/>
</dbReference>
<keyword evidence="3" id="KW-1003">Cell membrane</keyword>
<evidence type="ECO:0000313" key="11">
    <source>
        <dbReference type="EMBL" id="PJG84154.1"/>
    </source>
</evidence>
<dbReference type="Proteomes" id="UP000230282">
    <property type="component" value="Unassembled WGS sequence"/>
</dbReference>
<feature type="transmembrane region" description="Helical" evidence="9">
    <location>
        <begin position="130"/>
        <end position="153"/>
    </location>
</feature>
<dbReference type="PANTHER" id="PTHR35011">
    <property type="entry name" value="2,3-DIKETO-L-GULONATE TRAP TRANSPORTER SMALL PERMEASE PROTEIN YIAM"/>
    <property type="match status" value="1"/>
</dbReference>
<keyword evidence="5 9" id="KW-0812">Transmembrane</keyword>
<dbReference type="EMBL" id="PHGZ01000001">
    <property type="protein sequence ID" value="PJG84154.1"/>
    <property type="molecule type" value="Genomic_DNA"/>
</dbReference>
<protein>
    <recommendedName>
        <fullName evidence="9">TRAP transporter small permease protein</fullName>
    </recommendedName>
</protein>
<keyword evidence="6 9" id="KW-1133">Transmembrane helix</keyword>
<evidence type="ECO:0000256" key="9">
    <source>
        <dbReference type="RuleBase" id="RU369079"/>
    </source>
</evidence>
<keyword evidence="7 9" id="KW-0472">Membrane</keyword>
<name>A0A2M8RZ56_9PAST</name>
<feature type="transmembrane region" description="Helical" evidence="9">
    <location>
        <begin position="86"/>
        <end position="110"/>
    </location>
</feature>
<keyword evidence="12" id="KW-1185">Reference proteome</keyword>
<feature type="transmembrane region" description="Helical" evidence="9">
    <location>
        <begin position="47"/>
        <end position="65"/>
    </location>
</feature>
<evidence type="ECO:0000256" key="1">
    <source>
        <dbReference type="ARBA" id="ARBA00004429"/>
    </source>
</evidence>
<dbReference type="GO" id="GO:0005886">
    <property type="term" value="C:plasma membrane"/>
    <property type="evidence" value="ECO:0007669"/>
    <property type="project" value="UniProtKB-SubCell"/>
</dbReference>
<evidence type="ECO:0000256" key="4">
    <source>
        <dbReference type="ARBA" id="ARBA00022519"/>
    </source>
</evidence>
<evidence type="ECO:0000259" key="10">
    <source>
        <dbReference type="Pfam" id="PF04290"/>
    </source>
</evidence>
<dbReference type="PANTHER" id="PTHR35011:SF2">
    <property type="entry name" value="2,3-DIKETO-L-GULONATE TRAP TRANSPORTER SMALL PERMEASE PROTEIN YIAM"/>
    <property type="match status" value="1"/>
</dbReference>
<comment type="subcellular location">
    <subcellularLocation>
        <location evidence="1 9">Cell inner membrane</location>
        <topology evidence="1 9">Multi-pass membrane protein</topology>
    </subcellularLocation>
</comment>
<comment type="subunit">
    <text evidence="9">The complex comprises the extracytoplasmic solute receptor protein and the two transmembrane proteins.</text>
</comment>
<evidence type="ECO:0000256" key="3">
    <source>
        <dbReference type="ARBA" id="ARBA00022475"/>
    </source>
</evidence>
<dbReference type="InterPro" id="IPR007387">
    <property type="entry name" value="TRAP_DctQ"/>
</dbReference>
<proteinExistence type="inferred from homology"/>
<dbReference type="OrthoDB" id="2085311at2"/>
<dbReference type="GO" id="GO:0015740">
    <property type="term" value="P:C4-dicarboxylate transport"/>
    <property type="evidence" value="ECO:0007669"/>
    <property type="project" value="TreeGrafter"/>
</dbReference>
<keyword evidence="2 9" id="KW-0813">Transport</keyword>
<comment type="similarity">
    <text evidence="8 9">Belongs to the TRAP transporter small permease family.</text>
</comment>
<reference evidence="11 12" key="1">
    <citation type="submission" date="2017-11" db="EMBL/GenBank/DDBJ databases">
        <title>Reclassification of Bisgaard taxon 5 as Caviibacterium pharyngocola gen. nov., sp. nov.</title>
        <authorList>
            <person name="Christensen H."/>
        </authorList>
    </citation>
    <scope>NUCLEOTIDE SEQUENCE [LARGE SCALE GENOMIC DNA]</scope>
    <source>
        <strain evidence="11 12">7_3</strain>
    </source>
</reference>
<evidence type="ECO:0000256" key="2">
    <source>
        <dbReference type="ARBA" id="ARBA00022448"/>
    </source>
</evidence>
<comment type="function">
    <text evidence="9">Part of the tripartite ATP-independent periplasmic (TRAP) transport system.</text>
</comment>
<keyword evidence="4 9" id="KW-0997">Cell inner membrane</keyword>
<sequence length="163" mass="18147">MTRFISLIDKALAIFCVVLCSSLVLCVVWQVFSRYVLNDPSTVTDELARFLFIWVGLIGAAYGLGQKKHLAIDLLLTKLEKTPEKHNLLQIVITIIGLLFTLIIMCYGGGQLVLKTMSAGQISPVLGIEMGLIYLAIPLSGLFMLIFLCRDLIEQSQKLIHHK</sequence>
<dbReference type="RefSeq" id="WP_100295503.1">
    <property type="nucleotide sequence ID" value="NZ_PHGZ01000001.1"/>
</dbReference>